<dbReference type="EMBL" id="CZDF01000132">
    <property type="protein sequence ID" value="CUR30614.1"/>
    <property type="molecule type" value="Genomic_DNA"/>
</dbReference>
<reference evidence="3" key="1">
    <citation type="submission" date="2015-10" db="EMBL/GenBank/DDBJ databases">
        <authorList>
            <person name="Regsiter A."/>
            <person name="william w."/>
        </authorList>
    </citation>
    <scope>NUCLEOTIDE SEQUENCE [LARGE SCALE GENOMIC DNA]</scope>
</reference>
<keyword evidence="1" id="KW-1133">Transmembrane helix</keyword>
<dbReference type="OrthoDB" id="465087at2"/>
<evidence type="ECO:0000313" key="3">
    <source>
        <dbReference type="Proteomes" id="UP000184315"/>
    </source>
</evidence>
<dbReference type="AlphaFoldDB" id="A0A1J1LEJ9"/>
<evidence type="ECO:0000313" key="2">
    <source>
        <dbReference type="EMBL" id="CUR30614.1"/>
    </source>
</evidence>
<name>A0A1J1LEJ9_9CYAN</name>
<organism evidence="2 3">
    <name type="scientific">Planktothrix tepida PCC 9214</name>
    <dbReference type="NCBI Taxonomy" id="671072"/>
    <lineage>
        <taxon>Bacteria</taxon>
        <taxon>Bacillati</taxon>
        <taxon>Cyanobacteriota</taxon>
        <taxon>Cyanophyceae</taxon>
        <taxon>Oscillatoriophycideae</taxon>
        <taxon>Oscillatoriales</taxon>
        <taxon>Microcoleaceae</taxon>
        <taxon>Planktothrix</taxon>
    </lineage>
</organism>
<accession>A0A1J1LEJ9</accession>
<feature type="transmembrane region" description="Helical" evidence="1">
    <location>
        <begin position="39"/>
        <end position="59"/>
    </location>
</feature>
<dbReference type="RefSeq" id="WP_072717616.1">
    <property type="nucleotide sequence ID" value="NZ_LN889782.1"/>
</dbReference>
<feature type="transmembrane region" description="Helical" evidence="1">
    <location>
        <begin position="7"/>
        <end position="27"/>
    </location>
</feature>
<sequence>MLFFTLAFQYYLVVAFLVFVVFLRIFLKDESTPKTHIESWVVIGFSVIFWPIVLPLAHLERQAKKNRKNLDLCWNSNLDQPNPTFRNNNTIPFPYWRLKVDSRNQRCVHLSHTLHEISSHRIQRKIRF</sequence>
<keyword evidence="1" id="KW-0812">Transmembrane</keyword>
<proteinExistence type="predicted"/>
<protein>
    <submittedName>
        <fullName evidence="2">Uncharacterized protein</fullName>
    </submittedName>
</protein>
<dbReference type="Proteomes" id="UP000184315">
    <property type="component" value="Unassembled WGS sequence"/>
</dbReference>
<gene>
    <name evidence="2" type="ORF">PL9214290204</name>
</gene>
<keyword evidence="1" id="KW-0472">Membrane</keyword>
<keyword evidence="3" id="KW-1185">Reference proteome</keyword>
<evidence type="ECO:0000256" key="1">
    <source>
        <dbReference type="SAM" id="Phobius"/>
    </source>
</evidence>